<dbReference type="HOGENOM" id="CLU_536000_0_0_2"/>
<sequence>MKAILQRSPIVSRLTGSCGYPVPDPVAVAQGMSMTSQDSLTVLDTYGFIRHLGELTVSSVRGSMVIAVIDLWDIRPLCRLVNLPCLEPWDEDSLSVALNEAFQYSSVVEKPYIIRLNPLLSRSLCPRLNEVKVLVNRPVFNRNWGIGNRWRLPEQWGNNDERVKLILSRAREHVKSGDVLVEGYLPADSSASRSLYVNPLPINELSGVKIVEEARPFMINLIKGVNPNVEFKDSKAKFDSIVRDAWRVIDNGPIDPAALIRFCLLKLVREGRLGNVPIVVSSPYLIRWSETVMRPDYNPNPTYFMPRNINDITDATHINPLALVKGIGDYSYGSKVTVVTSCDVYDDAGDGSIVIINDQCPPPANVSVIEVNGGVELDRVCQLITSTLDNGGVAWIRLSGFRSELKAVVDRNLCDLCGDCIALKCSAITTDEQGYPRINTDECIGCGLCVSACSRGAITLFKPGS</sequence>
<dbReference type="EMBL" id="CP000852">
    <property type="protein sequence ID" value="ABW02006.1"/>
    <property type="molecule type" value="Genomic_DNA"/>
</dbReference>
<dbReference type="eggNOG" id="arCOG05466">
    <property type="taxonomic scope" value="Archaea"/>
</dbReference>
<dbReference type="OrthoDB" id="15347at2157"/>
<evidence type="ECO:0000259" key="1">
    <source>
        <dbReference type="PROSITE" id="PS51379"/>
    </source>
</evidence>
<name>A8ME00_CALMQ</name>
<dbReference type="Pfam" id="PF00037">
    <property type="entry name" value="Fer4"/>
    <property type="match status" value="1"/>
</dbReference>
<accession>A8ME00</accession>
<gene>
    <name evidence="2" type="ordered locus">Cmaq_1179</name>
</gene>
<keyword evidence="3" id="KW-1185">Reference proteome</keyword>
<dbReference type="AlphaFoldDB" id="A8ME00"/>
<evidence type="ECO:0000313" key="3">
    <source>
        <dbReference type="Proteomes" id="UP000001137"/>
    </source>
</evidence>
<dbReference type="eggNOG" id="arCOG01609">
    <property type="taxonomic scope" value="Archaea"/>
</dbReference>
<feature type="domain" description="4Fe-4S ferredoxin-type" evidence="1">
    <location>
        <begin position="434"/>
        <end position="463"/>
    </location>
</feature>
<dbReference type="GeneID" id="5709332"/>
<dbReference type="Gene3D" id="3.30.70.20">
    <property type="match status" value="1"/>
</dbReference>
<dbReference type="KEGG" id="cma:Cmaq_1179"/>
<reference evidence="2 3" key="1">
    <citation type="submission" date="2007-10" db="EMBL/GenBank/DDBJ databases">
        <title>Complete sequence of Caldivirga maquilingensis IC-167.</title>
        <authorList>
            <consortium name="US DOE Joint Genome Institute"/>
            <person name="Copeland A."/>
            <person name="Lucas S."/>
            <person name="Lapidus A."/>
            <person name="Barry K."/>
            <person name="Glavina del Rio T."/>
            <person name="Dalin E."/>
            <person name="Tice H."/>
            <person name="Pitluck S."/>
            <person name="Saunders E."/>
            <person name="Brettin T."/>
            <person name="Bruce D."/>
            <person name="Detter J.C."/>
            <person name="Han C."/>
            <person name="Schmutz J."/>
            <person name="Larimer F."/>
            <person name="Land M."/>
            <person name="Hauser L."/>
            <person name="Kyrpides N."/>
            <person name="Ivanova N."/>
            <person name="Biddle J.F."/>
            <person name="Zhang Z."/>
            <person name="Fitz-Gibbon S.T."/>
            <person name="Lowe T.M."/>
            <person name="Saltikov C."/>
            <person name="House C.H."/>
            <person name="Richardson P."/>
        </authorList>
    </citation>
    <scope>NUCLEOTIDE SEQUENCE [LARGE SCALE GENOMIC DNA]</scope>
    <source>
        <strain evidence="3">ATCC 700844 / DSM 13496 / JCM 10307 / IC-167</strain>
    </source>
</reference>
<dbReference type="SUPFAM" id="SSF54862">
    <property type="entry name" value="4Fe-4S ferredoxins"/>
    <property type="match status" value="1"/>
</dbReference>
<evidence type="ECO:0000313" key="2">
    <source>
        <dbReference type="EMBL" id="ABW02006.1"/>
    </source>
</evidence>
<dbReference type="RefSeq" id="WP_012186225.1">
    <property type="nucleotide sequence ID" value="NC_009954.1"/>
</dbReference>
<organism evidence="2 3">
    <name type="scientific">Caldivirga maquilingensis (strain ATCC 700844 / DSM 13496 / JCM 10307 / IC-167)</name>
    <dbReference type="NCBI Taxonomy" id="397948"/>
    <lineage>
        <taxon>Archaea</taxon>
        <taxon>Thermoproteota</taxon>
        <taxon>Thermoprotei</taxon>
        <taxon>Thermoproteales</taxon>
        <taxon>Thermoproteaceae</taxon>
        <taxon>Caldivirga</taxon>
    </lineage>
</organism>
<protein>
    <submittedName>
        <fullName evidence="2">4Fe-4S ferredoxin iron-sulfur binding domain protein</fullName>
    </submittedName>
</protein>
<dbReference type="STRING" id="397948.Cmaq_1179"/>
<dbReference type="Proteomes" id="UP000001137">
    <property type="component" value="Chromosome"/>
</dbReference>
<dbReference type="InterPro" id="IPR017896">
    <property type="entry name" value="4Fe4S_Fe-S-bd"/>
</dbReference>
<dbReference type="PROSITE" id="PS51379">
    <property type="entry name" value="4FE4S_FER_2"/>
    <property type="match status" value="1"/>
</dbReference>
<proteinExistence type="predicted"/>